<keyword evidence="3 6" id="KW-1133">Transmembrane helix</keyword>
<feature type="transmembrane region" description="Helical" evidence="6">
    <location>
        <begin position="206"/>
        <end position="227"/>
    </location>
</feature>
<evidence type="ECO:0000256" key="6">
    <source>
        <dbReference type="SAM" id="Phobius"/>
    </source>
</evidence>
<organism evidence="7 8">
    <name type="scientific">Aureobasidium melanogenum</name>
    <name type="common">Aureobasidium pullulans var. melanogenum</name>
    <dbReference type="NCBI Taxonomy" id="46634"/>
    <lineage>
        <taxon>Eukaryota</taxon>
        <taxon>Fungi</taxon>
        <taxon>Dikarya</taxon>
        <taxon>Ascomycota</taxon>
        <taxon>Pezizomycotina</taxon>
        <taxon>Dothideomycetes</taxon>
        <taxon>Dothideomycetidae</taxon>
        <taxon>Dothideales</taxon>
        <taxon>Saccotheciaceae</taxon>
        <taxon>Aureobasidium</taxon>
    </lineage>
</organism>
<protein>
    <submittedName>
        <fullName evidence="7">Uncharacterized protein</fullName>
    </submittedName>
</protein>
<dbReference type="EMBL" id="JAHFXF010000203">
    <property type="protein sequence ID" value="KAG9693172.1"/>
    <property type="molecule type" value="Genomic_DNA"/>
</dbReference>
<feature type="transmembrane region" description="Helical" evidence="6">
    <location>
        <begin position="273"/>
        <end position="294"/>
    </location>
</feature>
<feature type="non-terminal residue" evidence="7">
    <location>
        <position position="340"/>
    </location>
</feature>
<dbReference type="Proteomes" id="UP000779574">
    <property type="component" value="Unassembled WGS sequence"/>
</dbReference>
<gene>
    <name evidence="7" type="ORF">KCU76_g6170</name>
</gene>
<dbReference type="SUPFAM" id="SSF144083">
    <property type="entry name" value="Magnesium transport protein CorA, transmembrane region"/>
    <property type="match status" value="1"/>
</dbReference>
<dbReference type="InterPro" id="IPR002523">
    <property type="entry name" value="MgTranspt_CorA/ZnTranspt_ZntB"/>
</dbReference>
<proteinExistence type="predicted"/>
<dbReference type="OrthoDB" id="3231000at2759"/>
<evidence type="ECO:0000313" key="7">
    <source>
        <dbReference type="EMBL" id="KAG9693172.1"/>
    </source>
</evidence>
<feature type="transmembrane region" description="Helical" evidence="6">
    <location>
        <begin position="239"/>
        <end position="261"/>
    </location>
</feature>
<dbReference type="AlphaFoldDB" id="A0A9P8EM40"/>
<feature type="region of interest" description="Disordered" evidence="5">
    <location>
        <begin position="131"/>
        <end position="157"/>
    </location>
</feature>
<name>A0A9P8EM40_AURME</name>
<dbReference type="InterPro" id="IPR045863">
    <property type="entry name" value="CorA_TM1_TM2"/>
</dbReference>
<dbReference type="GO" id="GO:0046873">
    <property type="term" value="F:metal ion transmembrane transporter activity"/>
    <property type="evidence" value="ECO:0007669"/>
    <property type="project" value="InterPro"/>
</dbReference>
<evidence type="ECO:0000256" key="1">
    <source>
        <dbReference type="ARBA" id="ARBA00004141"/>
    </source>
</evidence>
<accession>A0A9P8EM40</accession>
<reference evidence="7" key="1">
    <citation type="journal article" date="2021" name="J Fungi (Basel)">
        <title>Virulence traits and population genomics of the black yeast Aureobasidium melanogenum.</title>
        <authorList>
            <person name="Cernosa A."/>
            <person name="Sun X."/>
            <person name="Gostincar C."/>
            <person name="Fang C."/>
            <person name="Gunde-Cimerman N."/>
            <person name="Song Z."/>
        </authorList>
    </citation>
    <scope>NUCLEOTIDE SEQUENCE</scope>
    <source>
        <strain evidence="7">EXF-9911</strain>
    </source>
</reference>
<evidence type="ECO:0000256" key="4">
    <source>
        <dbReference type="ARBA" id="ARBA00023136"/>
    </source>
</evidence>
<comment type="subcellular location">
    <subcellularLocation>
        <location evidence="1">Membrane</location>
        <topology evidence="1">Multi-pass membrane protein</topology>
    </subcellularLocation>
</comment>
<feature type="transmembrane region" description="Helical" evidence="6">
    <location>
        <begin position="173"/>
        <end position="194"/>
    </location>
</feature>
<feature type="compositionally biased region" description="Low complexity" evidence="5">
    <location>
        <begin position="139"/>
        <end position="154"/>
    </location>
</feature>
<evidence type="ECO:0000313" key="8">
    <source>
        <dbReference type="Proteomes" id="UP000779574"/>
    </source>
</evidence>
<comment type="caution">
    <text evidence="7">The sequence shown here is derived from an EMBL/GenBank/DDBJ whole genome shotgun (WGS) entry which is preliminary data.</text>
</comment>
<dbReference type="Pfam" id="PF01544">
    <property type="entry name" value="CorA"/>
    <property type="match status" value="1"/>
</dbReference>
<sequence>MPTRSKIQYLIHLDDCRRLAISNLKHGKTVVDEAQSTVEMVDFCCKKQGGLDEAMAIKTFSSFHGDFDFLIKEFETLEKILATAREQINEQISLSQDERALILTIAAAFFIPLSFIASIFGMNVKEPLFPPSKPKHASKTTTTSHTISPTPTASVDSSGPSQHFWTMSQYLEISLPLTVGVILLPLIAGPWLRLASQQYDANRRHWQALFVVFSACYFVGLFVAFYIGSSSYDTGNNYIANFVYTAASYSVSGLIGIARTVGAYRNNKGRMRWSIQLLTVGICLPVDVVTITYVPWFIFPFVYIFLTSQMGIECFRRIWTWLSWKNKRQPGAESLLGTTV</sequence>
<evidence type="ECO:0000256" key="3">
    <source>
        <dbReference type="ARBA" id="ARBA00022989"/>
    </source>
</evidence>
<dbReference type="Gene3D" id="1.20.58.340">
    <property type="entry name" value="Magnesium transport protein CorA, transmembrane region"/>
    <property type="match status" value="1"/>
</dbReference>
<keyword evidence="4 6" id="KW-0472">Membrane</keyword>
<dbReference type="GO" id="GO:0016020">
    <property type="term" value="C:membrane"/>
    <property type="evidence" value="ECO:0007669"/>
    <property type="project" value="UniProtKB-SubCell"/>
</dbReference>
<reference evidence="7" key="2">
    <citation type="submission" date="2021-08" db="EMBL/GenBank/DDBJ databases">
        <authorList>
            <person name="Gostincar C."/>
            <person name="Sun X."/>
            <person name="Song Z."/>
            <person name="Gunde-Cimerman N."/>
        </authorList>
    </citation>
    <scope>NUCLEOTIDE SEQUENCE</scope>
    <source>
        <strain evidence="7">EXF-9911</strain>
    </source>
</reference>
<evidence type="ECO:0000256" key="2">
    <source>
        <dbReference type="ARBA" id="ARBA00022692"/>
    </source>
</evidence>
<evidence type="ECO:0000256" key="5">
    <source>
        <dbReference type="SAM" id="MobiDB-lite"/>
    </source>
</evidence>
<feature type="transmembrane region" description="Helical" evidence="6">
    <location>
        <begin position="100"/>
        <end position="122"/>
    </location>
</feature>
<keyword evidence="2 6" id="KW-0812">Transmembrane</keyword>